<dbReference type="Proteomes" id="UP000600139">
    <property type="component" value="Unassembled WGS sequence"/>
</dbReference>
<keyword evidence="5" id="KW-0190">Covalent protein-DNA linkage</keyword>
<dbReference type="GO" id="GO:0006508">
    <property type="term" value="P:proteolysis"/>
    <property type="evidence" value="ECO:0007669"/>
    <property type="project" value="UniProtKB-KW"/>
</dbReference>
<dbReference type="RefSeq" id="WP_200352434.1">
    <property type="nucleotide sequence ID" value="NZ_BAABHZ010000001.1"/>
</dbReference>
<evidence type="ECO:0000256" key="4">
    <source>
        <dbReference type="ARBA" id="ARBA00022801"/>
    </source>
</evidence>
<keyword evidence="4 8" id="KW-0378">Hydrolase</keyword>
<proteinExistence type="inferred from homology"/>
<evidence type="ECO:0000256" key="1">
    <source>
        <dbReference type="ARBA" id="ARBA00008136"/>
    </source>
</evidence>
<keyword evidence="7" id="KW-0456">Lyase</keyword>
<comment type="similarity">
    <text evidence="1 8">Belongs to the SOS response-associated peptidase family.</text>
</comment>
<evidence type="ECO:0000256" key="6">
    <source>
        <dbReference type="ARBA" id="ARBA00023125"/>
    </source>
</evidence>
<dbReference type="SUPFAM" id="SSF143081">
    <property type="entry name" value="BB1717-like"/>
    <property type="match status" value="1"/>
</dbReference>
<sequence length="214" mass="24144">MCTAYELGSKKRGSSPGYLDARAVQRLLEISETRIIRPTHIAPVIMPDGSLREMRWGIPTQVRSARPGAKPLIKNVVNSRENKLKGWPWRDAFQKRRCLIPASAFYEWVELDGKKIPLRFVRPDLDTIWIAGIWEDGQHGECYSMITTDPNEVMEPVHDRMPAVLQESQIPPYLAGELHEFGPSAVGLAFTEAENFLKGRKEPPPPPAQGDLFS</sequence>
<evidence type="ECO:0000256" key="2">
    <source>
        <dbReference type="ARBA" id="ARBA00022670"/>
    </source>
</evidence>
<dbReference type="EMBL" id="JAENIK010000012">
    <property type="protein sequence ID" value="MBK1817494.1"/>
    <property type="molecule type" value="Genomic_DNA"/>
</dbReference>
<dbReference type="InterPro" id="IPR003738">
    <property type="entry name" value="SRAP"/>
</dbReference>
<dbReference type="GO" id="GO:0003697">
    <property type="term" value="F:single-stranded DNA binding"/>
    <property type="evidence" value="ECO:0007669"/>
    <property type="project" value="InterPro"/>
</dbReference>
<dbReference type="PANTHER" id="PTHR13604">
    <property type="entry name" value="DC12-RELATED"/>
    <property type="match status" value="1"/>
</dbReference>
<dbReference type="PANTHER" id="PTHR13604:SF0">
    <property type="entry name" value="ABASIC SITE PROCESSING PROTEIN HMCES"/>
    <property type="match status" value="1"/>
</dbReference>
<dbReference type="GO" id="GO:0008233">
    <property type="term" value="F:peptidase activity"/>
    <property type="evidence" value="ECO:0007669"/>
    <property type="project" value="UniProtKB-KW"/>
</dbReference>
<dbReference type="GO" id="GO:0016829">
    <property type="term" value="F:lyase activity"/>
    <property type="evidence" value="ECO:0007669"/>
    <property type="project" value="UniProtKB-KW"/>
</dbReference>
<dbReference type="AlphaFoldDB" id="A0A934VDE9"/>
<dbReference type="GO" id="GO:0106300">
    <property type="term" value="P:protein-DNA covalent cross-linking repair"/>
    <property type="evidence" value="ECO:0007669"/>
    <property type="project" value="InterPro"/>
</dbReference>
<keyword evidence="2 8" id="KW-0645">Protease</keyword>
<evidence type="ECO:0000256" key="7">
    <source>
        <dbReference type="ARBA" id="ARBA00023239"/>
    </source>
</evidence>
<evidence type="ECO:0000313" key="9">
    <source>
        <dbReference type="EMBL" id="MBK1817494.1"/>
    </source>
</evidence>
<organism evidence="9 10">
    <name type="scientific">Luteolibacter yonseiensis</name>
    <dbReference type="NCBI Taxonomy" id="1144680"/>
    <lineage>
        <taxon>Bacteria</taxon>
        <taxon>Pseudomonadati</taxon>
        <taxon>Verrucomicrobiota</taxon>
        <taxon>Verrucomicrobiia</taxon>
        <taxon>Verrucomicrobiales</taxon>
        <taxon>Verrucomicrobiaceae</taxon>
        <taxon>Luteolibacter</taxon>
    </lineage>
</organism>
<protein>
    <recommendedName>
        <fullName evidence="8">Abasic site processing protein</fullName>
        <ecNumber evidence="8">3.4.-.-</ecNumber>
    </recommendedName>
</protein>
<accession>A0A934VDE9</accession>
<dbReference type="Gene3D" id="3.90.1680.10">
    <property type="entry name" value="SOS response associated peptidase-like"/>
    <property type="match status" value="1"/>
</dbReference>
<reference evidence="9" key="1">
    <citation type="submission" date="2021-01" db="EMBL/GenBank/DDBJ databases">
        <title>Modified the classification status of verrucomicrobia.</title>
        <authorList>
            <person name="Feng X."/>
        </authorList>
    </citation>
    <scope>NUCLEOTIDE SEQUENCE</scope>
    <source>
        <strain evidence="9">JCM 18052</strain>
    </source>
</reference>
<dbReference type="InterPro" id="IPR036590">
    <property type="entry name" value="SRAP-like"/>
</dbReference>
<keyword evidence="10" id="KW-1185">Reference proteome</keyword>
<evidence type="ECO:0000256" key="8">
    <source>
        <dbReference type="RuleBase" id="RU364100"/>
    </source>
</evidence>
<name>A0A934VDE9_9BACT</name>
<gene>
    <name evidence="9" type="ORF">JIN84_17875</name>
</gene>
<evidence type="ECO:0000313" key="10">
    <source>
        <dbReference type="Proteomes" id="UP000600139"/>
    </source>
</evidence>
<keyword evidence="6" id="KW-0238">DNA-binding</keyword>
<evidence type="ECO:0000256" key="3">
    <source>
        <dbReference type="ARBA" id="ARBA00022763"/>
    </source>
</evidence>
<dbReference type="Pfam" id="PF02586">
    <property type="entry name" value="SRAP"/>
    <property type="match status" value="1"/>
</dbReference>
<dbReference type="EC" id="3.4.-.-" evidence="8"/>
<keyword evidence="3" id="KW-0227">DNA damage</keyword>
<evidence type="ECO:0000256" key="5">
    <source>
        <dbReference type="ARBA" id="ARBA00023124"/>
    </source>
</evidence>
<comment type="caution">
    <text evidence="9">The sequence shown here is derived from an EMBL/GenBank/DDBJ whole genome shotgun (WGS) entry which is preliminary data.</text>
</comment>